<keyword evidence="2" id="KW-1185">Reference proteome</keyword>
<organism evidence="1 2">
    <name type="scientific">Colocasia esculenta</name>
    <name type="common">Wild taro</name>
    <name type="synonym">Arum esculentum</name>
    <dbReference type="NCBI Taxonomy" id="4460"/>
    <lineage>
        <taxon>Eukaryota</taxon>
        <taxon>Viridiplantae</taxon>
        <taxon>Streptophyta</taxon>
        <taxon>Embryophyta</taxon>
        <taxon>Tracheophyta</taxon>
        <taxon>Spermatophyta</taxon>
        <taxon>Magnoliopsida</taxon>
        <taxon>Liliopsida</taxon>
        <taxon>Araceae</taxon>
        <taxon>Aroideae</taxon>
        <taxon>Colocasieae</taxon>
        <taxon>Colocasia</taxon>
    </lineage>
</organism>
<dbReference type="AlphaFoldDB" id="A0A843XQ56"/>
<dbReference type="EMBL" id="NMUH01011843">
    <property type="protein sequence ID" value="MQM21944.1"/>
    <property type="molecule type" value="Genomic_DNA"/>
</dbReference>
<protein>
    <submittedName>
        <fullName evidence="1">Uncharacterized protein</fullName>
    </submittedName>
</protein>
<dbReference type="Proteomes" id="UP000652761">
    <property type="component" value="Unassembled WGS sequence"/>
</dbReference>
<comment type="caution">
    <text evidence="1">The sequence shown here is derived from an EMBL/GenBank/DDBJ whole genome shotgun (WGS) entry which is preliminary data.</text>
</comment>
<reference evidence="1" key="1">
    <citation type="submission" date="2017-07" db="EMBL/GenBank/DDBJ databases">
        <title>Taro Niue Genome Assembly and Annotation.</title>
        <authorList>
            <person name="Atibalentja N."/>
            <person name="Keating K."/>
            <person name="Fields C.J."/>
        </authorList>
    </citation>
    <scope>NUCLEOTIDE SEQUENCE</scope>
    <source>
        <strain evidence="1">Niue_2</strain>
        <tissue evidence="1">Leaf</tissue>
    </source>
</reference>
<evidence type="ECO:0000313" key="1">
    <source>
        <dbReference type="EMBL" id="MQM21944.1"/>
    </source>
</evidence>
<evidence type="ECO:0000313" key="2">
    <source>
        <dbReference type="Proteomes" id="UP000652761"/>
    </source>
</evidence>
<proteinExistence type="predicted"/>
<sequence length="79" mass="8643">MTCILPWRWAPSVGLSCVDTAPGSVNTRPSSQETQLPDWDRVSTQSLVVSTLDPASRRPFLDNWDSVSTHSMVVSTHSG</sequence>
<accession>A0A843XQ56</accession>
<name>A0A843XQ56_COLES</name>
<gene>
    <name evidence="1" type="ORF">Taro_054991</name>
</gene>